<feature type="region of interest" description="Disordered" evidence="3">
    <location>
        <begin position="294"/>
        <end position="313"/>
    </location>
</feature>
<dbReference type="Gene3D" id="3.40.50.300">
    <property type="entry name" value="P-loop containing nucleotide triphosphate hydrolases"/>
    <property type="match status" value="1"/>
</dbReference>
<dbReference type="GO" id="GO:0140664">
    <property type="term" value="F:ATP-dependent DNA damage sensor activity"/>
    <property type="evidence" value="ECO:0007669"/>
    <property type="project" value="InterPro"/>
</dbReference>
<keyword evidence="6" id="KW-1185">Reference proteome</keyword>
<feature type="compositionally biased region" description="Polar residues" evidence="3">
    <location>
        <begin position="294"/>
        <end position="311"/>
    </location>
</feature>
<dbReference type="GO" id="GO:0003697">
    <property type="term" value="F:single-stranded DNA binding"/>
    <property type="evidence" value="ECO:0007669"/>
    <property type="project" value="TreeGrafter"/>
</dbReference>
<protein>
    <submittedName>
        <fullName evidence="5">DNA recombination and repair protein Rad51 C-terminal</fullName>
    </submittedName>
</protein>
<feature type="compositionally biased region" description="Low complexity" evidence="3">
    <location>
        <begin position="348"/>
        <end position="357"/>
    </location>
</feature>
<evidence type="ECO:0000256" key="2">
    <source>
        <dbReference type="ARBA" id="ARBA00022840"/>
    </source>
</evidence>
<dbReference type="SUPFAM" id="SSF52540">
    <property type="entry name" value="P-loop containing nucleoside triphosphate hydrolases"/>
    <property type="match status" value="1"/>
</dbReference>
<dbReference type="PROSITE" id="PS50162">
    <property type="entry name" value="RECA_2"/>
    <property type="match status" value="1"/>
</dbReference>
<dbReference type="InterPro" id="IPR003593">
    <property type="entry name" value="AAA+_ATPase"/>
</dbReference>
<dbReference type="SMART" id="SM00382">
    <property type="entry name" value="AAA"/>
    <property type="match status" value="1"/>
</dbReference>
<feature type="domain" description="RecA family profile 1" evidence="4">
    <location>
        <begin position="106"/>
        <end position="285"/>
    </location>
</feature>
<dbReference type="GO" id="GO:0005524">
    <property type="term" value="F:ATP binding"/>
    <property type="evidence" value="ECO:0007669"/>
    <property type="project" value="UniProtKB-KW"/>
</dbReference>
<evidence type="ECO:0000256" key="3">
    <source>
        <dbReference type="SAM" id="MobiDB-lite"/>
    </source>
</evidence>
<gene>
    <name evidence="5" type="ORF">N7456_008095</name>
</gene>
<feature type="region of interest" description="Disordered" evidence="3">
    <location>
        <begin position="321"/>
        <end position="361"/>
    </location>
</feature>
<dbReference type="PANTHER" id="PTHR22942">
    <property type="entry name" value="RECA/RAD51/RADA DNA STRAND-PAIRING FAMILY MEMBER"/>
    <property type="match status" value="1"/>
</dbReference>
<dbReference type="GO" id="GO:0000730">
    <property type="term" value="P:DNA recombinase assembly"/>
    <property type="evidence" value="ECO:0007669"/>
    <property type="project" value="TreeGrafter"/>
</dbReference>
<dbReference type="Proteomes" id="UP001149165">
    <property type="component" value="Unassembled WGS sequence"/>
</dbReference>
<dbReference type="GO" id="GO:0061982">
    <property type="term" value="P:meiosis I cell cycle process"/>
    <property type="evidence" value="ECO:0007669"/>
    <property type="project" value="UniProtKB-ARBA"/>
</dbReference>
<dbReference type="OrthoDB" id="1861185at2759"/>
<dbReference type="InterPro" id="IPR027417">
    <property type="entry name" value="P-loop_NTPase"/>
</dbReference>
<dbReference type="GO" id="GO:0042148">
    <property type="term" value="P:DNA strand invasion"/>
    <property type="evidence" value="ECO:0007669"/>
    <property type="project" value="TreeGrafter"/>
</dbReference>
<dbReference type="InterPro" id="IPR013632">
    <property type="entry name" value="Rad51_C"/>
</dbReference>
<evidence type="ECO:0000313" key="6">
    <source>
        <dbReference type="Proteomes" id="UP001149165"/>
    </source>
</evidence>
<dbReference type="GO" id="GO:0006312">
    <property type="term" value="P:mitotic recombination"/>
    <property type="evidence" value="ECO:0007669"/>
    <property type="project" value="TreeGrafter"/>
</dbReference>
<sequence>MDLLSVLPGFATKPYAHILPPLERAKISTVDLITLDTLEIAKRAHVPTADVRHLCARIVEALHSDLGFEKTQTNIESTGNNKPIPNSNLDTKKISLGPATRLQPSSWNVISTLDSTMDALLGGGIPTGYVTEVTGESGSGKTQFLLSLLLSVQLPKPHGTDKRAIYISTEHPLATNRLSQLIECHPYLSTLPADQAPTLQNVLAINAMDLETQDHILNYQLPVAITRYNAGLVIIDSVTSNYRAEHTNHSMLALSARSTELAKLGHMLRNLAAKENIAIVVANQVSDRFEPVDQVNSDLSSNRPTFQNTPQGAALRESGIASPLPRNRSGLPGPSTQQSPYDLPPSSSPSSSPYPTSQEEHFDGSYIIGNTARNDLMSLLHQERFFTGWGDGVYPRSSSLKTPALGFFWSTQIACRIALKKEIRSVFPPWEAAFPLSTPLEQMDPQENNDESKVLENRPGFESALKTNTGESETKPQPSHVQVNSVPDPVESASNPMRRVRSPAPHEPEVVTKRTMKVVFAPWTGGPEEEQPEGGVASKSRRKVHETAFEIWKGGLRSMNLGE</sequence>
<dbReference type="AlphaFoldDB" id="A0A9W9FBZ9"/>
<evidence type="ECO:0000256" key="1">
    <source>
        <dbReference type="ARBA" id="ARBA00022741"/>
    </source>
</evidence>
<evidence type="ECO:0000313" key="5">
    <source>
        <dbReference type="EMBL" id="KAJ5097374.1"/>
    </source>
</evidence>
<dbReference type="GO" id="GO:0000150">
    <property type="term" value="F:DNA strand exchange activity"/>
    <property type="evidence" value="ECO:0007669"/>
    <property type="project" value="TreeGrafter"/>
</dbReference>
<accession>A0A9W9FBZ9</accession>
<name>A0A9W9FBZ9_9EURO</name>
<dbReference type="PANTHER" id="PTHR22942:SF66">
    <property type="entry name" value="RE19845P"/>
    <property type="match status" value="1"/>
</dbReference>
<keyword evidence="2" id="KW-0067">ATP-binding</keyword>
<dbReference type="EMBL" id="JAPQKH010000005">
    <property type="protein sequence ID" value="KAJ5097374.1"/>
    <property type="molecule type" value="Genomic_DNA"/>
</dbReference>
<proteinExistence type="predicted"/>
<feature type="region of interest" description="Disordered" evidence="3">
    <location>
        <begin position="438"/>
        <end position="457"/>
    </location>
</feature>
<feature type="compositionally biased region" description="Polar residues" evidence="3">
    <location>
        <begin position="465"/>
        <end position="485"/>
    </location>
</feature>
<evidence type="ECO:0000259" key="4">
    <source>
        <dbReference type="PROSITE" id="PS50162"/>
    </source>
</evidence>
<organism evidence="5 6">
    <name type="scientific">Penicillium angulare</name>
    <dbReference type="NCBI Taxonomy" id="116970"/>
    <lineage>
        <taxon>Eukaryota</taxon>
        <taxon>Fungi</taxon>
        <taxon>Dikarya</taxon>
        <taxon>Ascomycota</taxon>
        <taxon>Pezizomycotina</taxon>
        <taxon>Eurotiomycetes</taxon>
        <taxon>Eurotiomycetidae</taxon>
        <taxon>Eurotiales</taxon>
        <taxon>Aspergillaceae</taxon>
        <taxon>Penicillium</taxon>
    </lineage>
</organism>
<reference evidence="5" key="1">
    <citation type="submission" date="2022-11" db="EMBL/GenBank/DDBJ databases">
        <authorList>
            <person name="Petersen C."/>
        </authorList>
    </citation>
    <scope>NUCLEOTIDE SEQUENCE</scope>
    <source>
        <strain evidence="5">IBT 30069</strain>
    </source>
</reference>
<dbReference type="Pfam" id="PF08423">
    <property type="entry name" value="Rad51"/>
    <property type="match status" value="1"/>
</dbReference>
<feature type="region of interest" description="Disordered" evidence="3">
    <location>
        <begin position="464"/>
        <end position="508"/>
    </location>
</feature>
<dbReference type="InterPro" id="IPR020588">
    <property type="entry name" value="RecA_ATP-bd"/>
</dbReference>
<reference evidence="5" key="2">
    <citation type="journal article" date="2023" name="IMA Fungus">
        <title>Comparative genomic study of the Penicillium genus elucidates a diverse pangenome and 15 lateral gene transfer events.</title>
        <authorList>
            <person name="Petersen C."/>
            <person name="Sorensen T."/>
            <person name="Nielsen M.R."/>
            <person name="Sondergaard T.E."/>
            <person name="Sorensen J.L."/>
            <person name="Fitzpatrick D.A."/>
            <person name="Frisvad J.C."/>
            <person name="Nielsen K.L."/>
        </authorList>
    </citation>
    <scope>NUCLEOTIDE SEQUENCE</scope>
    <source>
        <strain evidence="5">IBT 30069</strain>
    </source>
</reference>
<feature type="region of interest" description="Disordered" evidence="3">
    <location>
        <begin position="523"/>
        <end position="542"/>
    </location>
</feature>
<keyword evidence="1" id="KW-0547">Nucleotide-binding</keyword>
<comment type="caution">
    <text evidence="5">The sequence shown here is derived from an EMBL/GenBank/DDBJ whole genome shotgun (WGS) entry which is preliminary data.</text>
</comment>
<dbReference type="GO" id="GO:0003690">
    <property type="term" value="F:double-stranded DNA binding"/>
    <property type="evidence" value="ECO:0007669"/>
    <property type="project" value="TreeGrafter"/>
</dbReference>